<name>A0ABP4K009_9ACTN</name>
<evidence type="ECO:0000256" key="2">
    <source>
        <dbReference type="ARBA" id="ARBA00023125"/>
    </source>
</evidence>
<comment type="similarity">
    <text evidence="1">Belongs to the 'phage' integrase family.</text>
</comment>
<keyword evidence="3" id="KW-0233">DNA recombination</keyword>
<dbReference type="Pfam" id="PF00589">
    <property type="entry name" value="Phage_integrase"/>
    <property type="match status" value="1"/>
</dbReference>
<sequence>MAISTVLHQHFRAERAISGDGSTYWVVVNESFELHIEACAYLAGLRGADRAYNTERTYAGRIALYLSYCAANGVDWTRPSLAQLMAMMRWLVDEPLPSRGRRPDPVPRFRSKGTANAIMGTVGEFLSWCALQGWVPASVVSQLVQPKFLRYTPPGFDPGEDGQHRTVQSRRIKYRVAVPGYEWLSDEQIAKVIGCTTHARDRFLVSLLAVTGMRIGEALGLRREDMHFLPDSSSLGCRIEGPHVHVRRRLNSNGAYAKSRQSRWIPVEAETVALYSDYRYERDEIPEAAGCDMVFVNLFRAPLGEPMKYASTYELFRRLAKRAGFAARPHMFRHSAITRWVRSGVPRDVAQNMAGHASPQSMDPYTHATDQDKRDAVEMVAAKRKEASA</sequence>
<accession>A0ABP4K009</accession>
<dbReference type="InterPro" id="IPR011010">
    <property type="entry name" value="DNA_brk_join_enz"/>
</dbReference>
<organism evidence="6 7">
    <name type="scientific">Streptomyces thermospinosisporus</name>
    <dbReference type="NCBI Taxonomy" id="161482"/>
    <lineage>
        <taxon>Bacteria</taxon>
        <taxon>Bacillati</taxon>
        <taxon>Actinomycetota</taxon>
        <taxon>Actinomycetes</taxon>
        <taxon>Kitasatosporales</taxon>
        <taxon>Streptomycetaceae</taxon>
        <taxon>Streptomyces</taxon>
    </lineage>
</organism>
<protein>
    <submittedName>
        <fullName evidence="6">Site-specific integrase</fullName>
    </submittedName>
</protein>
<dbReference type="InterPro" id="IPR002104">
    <property type="entry name" value="Integrase_catalytic"/>
</dbReference>
<proteinExistence type="inferred from homology"/>
<evidence type="ECO:0000313" key="6">
    <source>
        <dbReference type="EMBL" id="GAA1433997.1"/>
    </source>
</evidence>
<gene>
    <name evidence="6" type="ORF">GCM10009601_57630</name>
</gene>
<evidence type="ECO:0000256" key="4">
    <source>
        <dbReference type="SAM" id="MobiDB-lite"/>
    </source>
</evidence>
<dbReference type="Proteomes" id="UP001500973">
    <property type="component" value="Unassembled WGS sequence"/>
</dbReference>
<comment type="caution">
    <text evidence="6">The sequence shown here is derived from an EMBL/GenBank/DDBJ whole genome shotgun (WGS) entry which is preliminary data.</text>
</comment>
<evidence type="ECO:0000256" key="1">
    <source>
        <dbReference type="ARBA" id="ARBA00008857"/>
    </source>
</evidence>
<evidence type="ECO:0000259" key="5">
    <source>
        <dbReference type="PROSITE" id="PS51898"/>
    </source>
</evidence>
<keyword evidence="2" id="KW-0238">DNA-binding</keyword>
<dbReference type="PROSITE" id="PS51898">
    <property type="entry name" value="TYR_RECOMBINASE"/>
    <property type="match status" value="1"/>
</dbReference>
<dbReference type="InterPro" id="IPR013762">
    <property type="entry name" value="Integrase-like_cat_sf"/>
</dbReference>
<dbReference type="Gene3D" id="1.10.150.130">
    <property type="match status" value="1"/>
</dbReference>
<dbReference type="EMBL" id="BAAAIZ010000114">
    <property type="protein sequence ID" value="GAA1433997.1"/>
    <property type="molecule type" value="Genomic_DNA"/>
</dbReference>
<reference evidence="7" key="1">
    <citation type="journal article" date="2019" name="Int. J. Syst. Evol. Microbiol.">
        <title>The Global Catalogue of Microorganisms (GCM) 10K type strain sequencing project: providing services to taxonomists for standard genome sequencing and annotation.</title>
        <authorList>
            <consortium name="The Broad Institute Genomics Platform"/>
            <consortium name="The Broad Institute Genome Sequencing Center for Infectious Disease"/>
            <person name="Wu L."/>
            <person name="Ma J."/>
        </authorList>
    </citation>
    <scope>NUCLEOTIDE SEQUENCE [LARGE SCALE GENOMIC DNA]</scope>
    <source>
        <strain evidence="7">JCM 11756</strain>
    </source>
</reference>
<dbReference type="PANTHER" id="PTHR30349">
    <property type="entry name" value="PHAGE INTEGRASE-RELATED"/>
    <property type="match status" value="1"/>
</dbReference>
<dbReference type="Gene3D" id="1.10.443.10">
    <property type="entry name" value="Intergrase catalytic core"/>
    <property type="match status" value="1"/>
</dbReference>
<feature type="domain" description="Tyr recombinase" evidence="5">
    <location>
        <begin position="179"/>
        <end position="378"/>
    </location>
</feature>
<dbReference type="PANTHER" id="PTHR30349:SF64">
    <property type="entry name" value="PROPHAGE INTEGRASE INTD-RELATED"/>
    <property type="match status" value="1"/>
</dbReference>
<keyword evidence="7" id="KW-1185">Reference proteome</keyword>
<dbReference type="SUPFAM" id="SSF56349">
    <property type="entry name" value="DNA breaking-rejoining enzymes"/>
    <property type="match status" value="1"/>
</dbReference>
<dbReference type="InterPro" id="IPR050090">
    <property type="entry name" value="Tyrosine_recombinase_XerCD"/>
</dbReference>
<evidence type="ECO:0000256" key="3">
    <source>
        <dbReference type="ARBA" id="ARBA00023172"/>
    </source>
</evidence>
<feature type="region of interest" description="Disordered" evidence="4">
    <location>
        <begin position="354"/>
        <end position="373"/>
    </location>
</feature>
<dbReference type="InterPro" id="IPR010998">
    <property type="entry name" value="Integrase_recombinase_N"/>
</dbReference>
<evidence type="ECO:0000313" key="7">
    <source>
        <dbReference type="Proteomes" id="UP001500973"/>
    </source>
</evidence>